<dbReference type="AlphaFoldDB" id="A0A4D7BD03"/>
<dbReference type="GO" id="GO:0005829">
    <property type="term" value="C:cytosol"/>
    <property type="evidence" value="ECO:0007669"/>
    <property type="project" value="TreeGrafter"/>
</dbReference>
<evidence type="ECO:0000313" key="2">
    <source>
        <dbReference type="Proteomes" id="UP000298781"/>
    </source>
</evidence>
<sequence>MWLNQRTLDAIRLMAELSARWPHAVKAADLAEATGITFLNVQKTAHALARAGLTEAERGRYGGLRLARPSHEVKVAEIVRAFEPKDCPANFLMTDEASDPVAKLMFRAHRGFFQPLEETTLAEIEPRLLARQRGDQDPPRVARLRA</sequence>
<dbReference type="InterPro" id="IPR036388">
    <property type="entry name" value="WH-like_DNA-bd_sf"/>
</dbReference>
<evidence type="ECO:0000313" key="1">
    <source>
        <dbReference type="EMBL" id="QCI67878.1"/>
    </source>
</evidence>
<dbReference type="PROSITE" id="PS51197">
    <property type="entry name" value="HTH_RRF2_2"/>
    <property type="match status" value="1"/>
</dbReference>
<dbReference type="PANTHER" id="PTHR33221:SF15">
    <property type="entry name" value="HTH-TYPE TRANSCRIPTIONAL REGULATOR YWGB-RELATED"/>
    <property type="match status" value="1"/>
</dbReference>
<dbReference type="SUPFAM" id="SSF46785">
    <property type="entry name" value="Winged helix' DNA-binding domain"/>
    <property type="match status" value="1"/>
</dbReference>
<dbReference type="InterPro" id="IPR000944">
    <property type="entry name" value="Tscrpt_reg_Rrf2"/>
</dbReference>
<dbReference type="KEGG" id="pstg:E8M01_28805"/>
<dbReference type="OrthoDB" id="9795923at2"/>
<dbReference type="GO" id="GO:0003700">
    <property type="term" value="F:DNA-binding transcription factor activity"/>
    <property type="evidence" value="ECO:0007669"/>
    <property type="project" value="TreeGrafter"/>
</dbReference>
<dbReference type="Proteomes" id="UP000298781">
    <property type="component" value="Chromosome"/>
</dbReference>
<dbReference type="InterPro" id="IPR036390">
    <property type="entry name" value="WH_DNA-bd_sf"/>
</dbReference>
<organism evidence="1 2">
    <name type="scientific">Phreatobacter stygius</name>
    <dbReference type="NCBI Taxonomy" id="1940610"/>
    <lineage>
        <taxon>Bacteria</taxon>
        <taxon>Pseudomonadati</taxon>
        <taxon>Pseudomonadota</taxon>
        <taxon>Alphaproteobacteria</taxon>
        <taxon>Hyphomicrobiales</taxon>
        <taxon>Phreatobacteraceae</taxon>
        <taxon>Phreatobacter</taxon>
    </lineage>
</organism>
<dbReference type="Gene3D" id="1.10.10.10">
    <property type="entry name" value="Winged helix-like DNA-binding domain superfamily/Winged helix DNA-binding domain"/>
    <property type="match status" value="1"/>
</dbReference>
<reference evidence="1 2" key="1">
    <citation type="submission" date="2019-04" db="EMBL/GenBank/DDBJ databases">
        <title>Phreatobacter aquaticus sp. nov.</title>
        <authorList>
            <person name="Choi A."/>
        </authorList>
    </citation>
    <scope>NUCLEOTIDE SEQUENCE [LARGE SCALE GENOMIC DNA]</scope>
    <source>
        <strain evidence="1 2">KCTC 52518</strain>
    </source>
</reference>
<keyword evidence="2" id="KW-1185">Reference proteome</keyword>
<accession>A0A4D7BD03</accession>
<dbReference type="Pfam" id="PF02082">
    <property type="entry name" value="Rrf2"/>
    <property type="match status" value="1"/>
</dbReference>
<dbReference type="PANTHER" id="PTHR33221">
    <property type="entry name" value="WINGED HELIX-TURN-HELIX TRANSCRIPTIONAL REGULATOR, RRF2 FAMILY"/>
    <property type="match status" value="1"/>
</dbReference>
<protein>
    <submittedName>
        <fullName evidence="1">Rrf2 family transcriptional regulator</fullName>
    </submittedName>
</protein>
<dbReference type="EMBL" id="CP039690">
    <property type="protein sequence ID" value="QCI67878.1"/>
    <property type="molecule type" value="Genomic_DNA"/>
</dbReference>
<dbReference type="RefSeq" id="WP_136963301.1">
    <property type="nucleotide sequence ID" value="NZ_CP039690.1"/>
</dbReference>
<proteinExistence type="predicted"/>
<name>A0A4D7BD03_9HYPH</name>
<gene>
    <name evidence="1" type="ORF">E8M01_28805</name>
</gene>